<dbReference type="EMBL" id="AE003849">
    <property type="protein sequence ID" value="AAF83850.1"/>
    <property type="molecule type" value="Genomic_DNA"/>
</dbReference>
<dbReference type="Proteomes" id="UP000000812">
    <property type="component" value="Chromosome"/>
</dbReference>
<protein>
    <submittedName>
        <fullName evidence="1">Uncharacterized protein</fullName>
    </submittedName>
</protein>
<dbReference type="AlphaFoldDB" id="Q9PEI8"/>
<organism evidence="1 2">
    <name type="scientific">Xylella fastidiosa (strain 9a5c)</name>
    <dbReference type="NCBI Taxonomy" id="160492"/>
    <lineage>
        <taxon>Bacteria</taxon>
        <taxon>Pseudomonadati</taxon>
        <taxon>Pseudomonadota</taxon>
        <taxon>Gammaproteobacteria</taxon>
        <taxon>Lysobacterales</taxon>
        <taxon>Lysobacteraceae</taxon>
        <taxon>Xylella</taxon>
    </lineage>
</organism>
<accession>Q9PEI8</accession>
<name>Q9PEI8_XYLFA</name>
<dbReference type="HOGENOM" id="CLU_3067788_0_0_6"/>
<proteinExistence type="predicted"/>
<dbReference type="PIR" id="G82730">
    <property type="entry name" value="G82730"/>
</dbReference>
<dbReference type="KEGG" id="xfa:XF_1040"/>
<gene>
    <name evidence="1" type="ordered locus">XF_1040</name>
</gene>
<reference evidence="1 2" key="1">
    <citation type="journal article" date="2000" name="Nature">
        <title>The genome sequence of the plant pathogen Xylella fastidiosa.</title>
        <authorList>
            <person name="Simpson A.J."/>
            <person name="Reinach F.C."/>
            <person name="Arruda P."/>
            <person name="Abreu F.A."/>
            <person name="Acencio M."/>
            <person name="Alvarenga R."/>
            <person name="Alves L.M."/>
            <person name="Araya J.E."/>
            <person name="Baia G.S."/>
            <person name="Baptista C.S."/>
            <person name="Barros M.H."/>
            <person name="Bonaccorsi E.D."/>
            <person name="Bordin S."/>
            <person name="Bove J.M."/>
            <person name="Briones M.R."/>
            <person name="Bueno M.R."/>
            <person name="Camargo A.A."/>
            <person name="Camargo L.E."/>
            <person name="Carraro D.M."/>
            <person name="Carrer H."/>
            <person name="Colauto N.B."/>
            <person name="Colombo C."/>
            <person name="Costa F.F."/>
            <person name="Costa M.C."/>
            <person name="Costa-Neto C.M."/>
            <person name="Coutinho L.L."/>
            <person name="Cristofani M."/>
            <person name="Dias-Neto E."/>
            <person name="Docena C."/>
            <person name="El-Dorry H."/>
            <person name="Facincani A.P."/>
            <person name="Ferreira A.J."/>
            <person name="Ferreira V.C."/>
            <person name="Ferro J.A."/>
            <person name="Fraga J.S."/>
            <person name="Franca S.C."/>
            <person name="Franco M.C."/>
            <person name="Frohme M."/>
            <person name="Furlan L.R."/>
            <person name="Garnier M."/>
            <person name="Goldman G.H."/>
            <person name="Goldman M.H."/>
            <person name="Gomes S.L."/>
            <person name="Gruber A."/>
            <person name="Ho P.L."/>
            <person name="Hoheisel J.D."/>
            <person name="Junqueira M.L."/>
            <person name="Kemper E.L."/>
            <person name="Kitajima J.P."/>
            <person name="Krieger J.E."/>
            <person name="Kuramae E.E."/>
            <person name="Laigret F."/>
            <person name="Lambais M.R."/>
            <person name="Leite L.C."/>
            <person name="Lemos E.G."/>
            <person name="Lemos M.V."/>
            <person name="Lopes S.A."/>
            <person name="Lopes C.R."/>
            <person name="Machado J.A."/>
            <person name="Machado M.A."/>
            <person name="Madeira A.M."/>
            <person name="Madeira H.M."/>
            <person name="Marino C.L."/>
            <person name="Marques M.V."/>
            <person name="Martins E.A."/>
            <person name="Martins E.M."/>
            <person name="Matsukuma A.Y."/>
            <person name="Menck C.F."/>
            <person name="Miracca E.C."/>
            <person name="Miyaki C.Y."/>
            <person name="Monteriro-Vitorello C.B."/>
            <person name="Moon D.H."/>
            <person name="Nagai M.A."/>
            <person name="Nascimento A.L."/>
            <person name="Netto L.E."/>
            <person name="Nhani A.Jr."/>
            <person name="Nobrega F.G."/>
            <person name="Nunes L.R."/>
            <person name="Oliveira M.A."/>
            <person name="de Oliveira M.C."/>
            <person name="de Oliveira R.C."/>
            <person name="Palmieri D.A."/>
            <person name="Paris A."/>
            <person name="Peixoto B.R."/>
            <person name="Pereira G.A."/>
            <person name="Pereira H.A.Jr."/>
            <person name="Pesquero J.B."/>
            <person name="Quaggio R.B."/>
            <person name="Roberto P.G."/>
            <person name="Rodrigues V."/>
            <person name="de M Rosa A.J."/>
            <person name="de Rosa V.E.Jr."/>
            <person name="de Sa R.G."/>
            <person name="Santelli R.V."/>
            <person name="Sawasaki H.E."/>
            <person name="da Silva A.C."/>
            <person name="da Silva A.M."/>
            <person name="da Silva F.R."/>
            <person name="da Silva W.A.Jr."/>
            <person name="da Silveira J.F."/>
            <person name="Silvestri M.L."/>
            <person name="Siqueira W.J."/>
            <person name="de Souza A.A."/>
            <person name="de Souza A.P."/>
            <person name="Terenzi M.F."/>
            <person name="Truffi D."/>
            <person name="Tsai S.M."/>
            <person name="Tsuhako M.H."/>
            <person name="Vallada H."/>
            <person name="Van Sluys M.A."/>
            <person name="Verjovski-Almeida S."/>
            <person name="Vettore A.L."/>
            <person name="Zago M.A."/>
            <person name="Zatz M."/>
            <person name="Meidanis J."/>
            <person name="Setubal J.C."/>
        </authorList>
    </citation>
    <scope>NUCLEOTIDE SEQUENCE [LARGE SCALE GENOMIC DNA]</scope>
    <source>
        <strain evidence="1 2">9a5c</strain>
    </source>
</reference>
<sequence>MAFTGCAVGCVGTFFNGCVAGVQLGRGLMVCVIEWSVLGRSGFYHSVSSGVWS</sequence>
<evidence type="ECO:0000313" key="1">
    <source>
        <dbReference type="EMBL" id="AAF83850.1"/>
    </source>
</evidence>
<evidence type="ECO:0000313" key="2">
    <source>
        <dbReference type="Proteomes" id="UP000000812"/>
    </source>
</evidence>